<dbReference type="Proteomes" id="UP000275951">
    <property type="component" value="Chromosome"/>
</dbReference>
<dbReference type="InterPro" id="IPR036291">
    <property type="entry name" value="NAD(P)-bd_dom_sf"/>
</dbReference>
<evidence type="ECO:0000313" key="1">
    <source>
        <dbReference type="EMBL" id="AZR06039.1"/>
    </source>
</evidence>
<gene>
    <name evidence="1" type="ORF">EBQ10_01160</name>
</gene>
<name>A0A3Q9GER2_9ACTO</name>
<evidence type="ECO:0000313" key="2">
    <source>
        <dbReference type="Proteomes" id="UP000275951"/>
    </source>
</evidence>
<evidence type="ECO:0008006" key="3">
    <source>
        <dbReference type="Google" id="ProtNLM"/>
    </source>
</evidence>
<protein>
    <recommendedName>
        <fullName evidence="3">Shikimate dehydrogenase</fullName>
    </recommendedName>
</protein>
<dbReference type="EMBL" id="CP033905">
    <property type="protein sequence ID" value="AZR06039.1"/>
    <property type="molecule type" value="Genomic_DNA"/>
</dbReference>
<proteinExistence type="predicted"/>
<sequence length="226" mass="23707">MIGLVGLDRLPFDRLGIDTQVFSGAHFDAPVHGMAFDIDADATLRHSCDALDGMASRVGAVDTIAFQPMGSARMVVGFAALPGALGRSMDARLGKHCGQRGLTGVVVGAGAAAACAIAALVQHRFQRIIIASATPGLALRAAHRMGVDVEAKRLSGLNDIDIDLLVQTTDELPGLSPQAVVDPAGIWEGFTGPLVSAREITARQRQDQIRVLTGKNIELDRILAVL</sequence>
<organism evidence="1 2">
    <name type="scientific">Trueperella pyogenes</name>
    <dbReference type="NCBI Taxonomy" id="1661"/>
    <lineage>
        <taxon>Bacteria</taxon>
        <taxon>Bacillati</taxon>
        <taxon>Actinomycetota</taxon>
        <taxon>Actinomycetes</taxon>
        <taxon>Actinomycetales</taxon>
        <taxon>Actinomycetaceae</taxon>
        <taxon>Trueperella</taxon>
    </lineage>
</organism>
<dbReference type="Gene3D" id="3.40.50.720">
    <property type="entry name" value="NAD(P)-binding Rossmann-like Domain"/>
    <property type="match status" value="1"/>
</dbReference>
<dbReference type="RefSeq" id="WP_108725845.1">
    <property type="nucleotide sequence ID" value="NZ_CP029001.1"/>
</dbReference>
<dbReference type="AlphaFoldDB" id="A0A3Q9GER2"/>
<reference evidence="1 2" key="1">
    <citation type="submission" date="2018-11" db="EMBL/GenBank/DDBJ databases">
        <title>Multidrug-resistant genes are associated with an 42-kb island TGI1 carrying a complex class 1 integron in a Trueperella pyogenes.</title>
        <authorList>
            <person name="Dong W."/>
        </authorList>
    </citation>
    <scope>NUCLEOTIDE SEQUENCE [LARGE SCALE GENOMIC DNA]</scope>
    <source>
        <strain evidence="1 2">TP4</strain>
    </source>
</reference>
<dbReference type="SUPFAM" id="SSF51735">
    <property type="entry name" value="NAD(P)-binding Rossmann-fold domains"/>
    <property type="match status" value="1"/>
</dbReference>
<accession>A0A3Q9GER2</accession>